<name>A0A0F9LBJ7_9ZZZZ</name>
<protein>
    <submittedName>
        <fullName evidence="2">Uncharacterized protein</fullName>
    </submittedName>
</protein>
<dbReference type="EMBL" id="LAZR01006630">
    <property type="protein sequence ID" value="KKM90758.1"/>
    <property type="molecule type" value="Genomic_DNA"/>
</dbReference>
<feature type="coiled-coil region" evidence="1">
    <location>
        <begin position="104"/>
        <end position="131"/>
    </location>
</feature>
<comment type="caution">
    <text evidence="2">The sequence shown here is derived from an EMBL/GenBank/DDBJ whole genome shotgun (WGS) entry which is preliminary data.</text>
</comment>
<sequence length="217" mass="24027">MENQTTALVRVQPEIDPQVVAFHEQAVGLLEYAERRVIATIEDLKPATEDLAAIANIKKALEGLRVEYVKPLQDHVKAINETFRQLMEPILAADMITRAKVLAFQAKIEILKQAQEKVNHLREEAAVLDATIHGGELSEPTELIPVQAAVPTRTVTDMGTAGQRKLWKWEVVDFALLPDDFKVPNPGLLTAAVRGGKREIPGVEIYEEAVLTVRAGR</sequence>
<evidence type="ECO:0000313" key="2">
    <source>
        <dbReference type="EMBL" id="KKM90758.1"/>
    </source>
</evidence>
<accession>A0A0F9LBJ7</accession>
<dbReference type="AlphaFoldDB" id="A0A0F9LBJ7"/>
<gene>
    <name evidence="2" type="ORF">LCGC14_1235470</name>
</gene>
<organism evidence="2">
    <name type="scientific">marine sediment metagenome</name>
    <dbReference type="NCBI Taxonomy" id="412755"/>
    <lineage>
        <taxon>unclassified sequences</taxon>
        <taxon>metagenomes</taxon>
        <taxon>ecological metagenomes</taxon>
    </lineage>
</organism>
<proteinExistence type="predicted"/>
<evidence type="ECO:0000256" key="1">
    <source>
        <dbReference type="SAM" id="Coils"/>
    </source>
</evidence>
<keyword evidence="1" id="KW-0175">Coiled coil</keyword>
<reference evidence="2" key="1">
    <citation type="journal article" date="2015" name="Nature">
        <title>Complex archaea that bridge the gap between prokaryotes and eukaryotes.</title>
        <authorList>
            <person name="Spang A."/>
            <person name="Saw J.H."/>
            <person name="Jorgensen S.L."/>
            <person name="Zaremba-Niedzwiedzka K."/>
            <person name="Martijn J."/>
            <person name="Lind A.E."/>
            <person name="van Eijk R."/>
            <person name="Schleper C."/>
            <person name="Guy L."/>
            <person name="Ettema T.J."/>
        </authorList>
    </citation>
    <scope>NUCLEOTIDE SEQUENCE</scope>
</reference>